<organism evidence="9 10">
    <name type="scientific">Mesorhizobium temperatum</name>
    <dbReference type="NCBI Taxonomy" id="241416"/>
    <lineage>
        <taxon>Bacteria</taxon>
        <taxon>Pseudomonadati</taxon>
        <taxon>Pseudomonadota</taxon>
        <taxon>Alphaproteobacteria</taxon>
        <taxon>Hyphomicrobiales</taxon>
        <taxon>Phyllobacteriaceae</taxon>
        <taxon>Mesorhizobium</taxon>
    </lineage>
</organism>
<feature type="domain" description="ABC transmembrane type-1" evidence="8">
    <location>
        <begin position="102"/>
        <end position="307"/>
    </location>
</feature>
<keyword evidence="3" id="KW-1003">Cell membrane</keyword>
<dbReference type="GO" id="GO:0055085">
    <property type="term" value="P:transmembrane transport"/>
    <property type="evidence" value="ECO:0007669"/>
    <property type="project" value="InterPro"/>
</dbReference>
<evidence type="ECO:0000256" key="4">
    <source>
        <dbReference type="ARBA" id="ARBA00022692"/>
    </source>
</evidence>
<evidence type="ECO:0000256" key="2">
    <source>
        <dbReference type="ARBA" id="ARBA00022448"/>
    </source>
</evidence>
<dbReference type="OrthoDB" id="9805855at2"/>
<accession>A0A271LXG3</accession>
<dbReference type="Proteomes" id="UP000216442">
    <property type="component" value="Unassembled WGS sequence"/>
</dbReference>
<dbReference type="InterPro" id="IPR045621">
    <property type="entry name" value="BPD_transp_1_N"/>
</dbReference>
<dbReference type="AlphaFoldDB" id="A0A271LXG3"/>
<evidence type="ECO:0000259" key="8">
    <source>
        <dbReference type="PROSITE" id="PS50928"/>
    </source>
</evidence>
<keyword evidence="5 7" id="KW-1133">Transmembrane helix</keyword>
<evidence type="ECO:0000256" key="6">
    <source>
        <dbReference type="ARBA" id="ARBA00023136"/>
    </source>
</evidence>
<feature type="transmembrane region" description="Helical" evidence="7">
    <location>
        <begin position="242"/>
        <end position="268"/>
    </location>
</feature>
<protein>
    <submittedName>
        <fullName evidence="9">ABC transporter permease</fullName>
    </submittedName>
</protein>
<comment type="caution">
    <text evidence="9">The sequence shown here is derived from an EMBL/GenBank/DDBJ whole genome shotgun (WGS) entry which is preliminary data.</text>
</comment>
<dbReference type="InterPro" id="IPR035906">
    <property type="entry name" value="MetI-like_sf"/>
</dbReference>
<keyword evidence="4 7" id="KW-0812">Transmembrane</keyword>
<feature type="transmembrane region" description="Helical" evidence="7">
    <location>
        <begin position="288"/>
        <end position="312"/>
    </location>
</feature>
<comment type="subcellular location">
    <subcellularLocation>
        <location evidence="1 7">Cell membrane</location>
        <topology evidence="1 7">Multi-pass membrane protein</topology>
    </subcellularLocation>
</comment>
<dbReference type="EMBL" id="NPKJ01000003">
    <property type="protein sequence ID" value="PAQ12517.1"/>
    <property type="molecule type" value="Genomic_DNA"/>
</dbReference>
<proteinExistence type="inferred from homology"/>
<keyword evidence="6 7" id="KW-0472">Membrane</keyword>
<comment type="similarity">
    <text evidence="7">Belongs to the binding-protein-dependent transport system permease family.</text>
</comment>
<dbReference type="PANTHER" id="PTHR43163">
    <property type="entry name" value="DIPEPTIDE TRANSPORT SYSTEM PERMEASE PROTEIN DPPB-RELATED"/>
    <property type="match status" value="1"/>
</dbReference>
<reference evidence="9 10" key="1">
    <citation type="submission" date="2017-08" db="EMBL/GenBank/DDBJ databases">
        <title>Mesorhizobium wenxinae sp. nov., a novel rhizobial species isolated from root nodules of chickpea (Cicer arietinum L.).</title>
        <authorList>
            <person name="Zhang J."/>
        </authorList>
    </citation>
    <scope>NUCLEOTIDE SEQUENCE [LARGE SCALE GENOMIC DNA]</scope>
    <source>
        <strain evidence="9 10">SDW018</strain>
    </source>
</reference>
<dbReference type="Pfam" id="PF19300">
    <property type="entry name" value="BPD_transp_1_N"/>
    <property type="match status" value="1"/>
</dbReference>
<dbReference type="SUPFAM" id="SSF161098">
    <property type="entry name" value="MetI-like"/>
    <property type="match status" value="1"/>
</dbReference>
<dbReference type="Gene3D" id="1.10.3720.10">
    <property type="entry name" value="MetI-like"/>
    <property type="match status" value="1"/>
</dbReference>
<feature type="transmembrane region" description="Helical" evidence="7">
    <location>
        <begin position="12"/>
        <end position="33"/>
    </location>
</feature>
<sequence length="322" mass="34564">MPPLIRTIISRLLLGVLTLVAVSVIIFSTVSMLPGNFATAILGQSATPETVAAFKSRLGLDQPVATRYFNWVGGILHGDLGESLSSSPGAPRFVADIISSRLRNTFLLASVTALIAVPLSIVLGVLCALYRGAAFDRVVNGISLTTISIPEFLIAYILLIFVAVRLRWLPTLSNVKDGMDVAEWVRRMTLPVLVLTIGIIAHMMRMTRSAIIGVLSSPYIHMAKCKGASPARVILRHALPNAWAPIANVVAVNLAYLVVGVVVVETVFVYPGIGQTMVDAVRTRDLPLVQACALIFASAYILLNLVADIIAISTNPKLLHPR</sequence>
<evidence type="ECO:0000256" key="5">
    <source>
        <dbReference type="ARBA" id="ARBA00022989"/>
    </source>
</evidence>
<keyword evidence="10" id="KW-1185">Reference proteome</keyword>
<feature type="transmembrane region" description="Helical" evidence="7">
    <location>
        <begin position="142"/>
        <end position="164"/>
    </location>
</feature>
<dbReference type="InterPro" id="IPR000515">
    <property type="entry name" value="MetI-like"/>
</dbReference>
<dbReference type="CDD" id="cd06261">
    <property type="entry name" value="TM_PBP2"/>
    <property type="match status" value="1"/>
</dbReference>
<keyword evidence="2 7" id="KW-0813">Transport</keyword>
<feature type="transmembrane region" description="Helical" evidence="7">
    <location>
        <begin position="106"/>
        <end position="130"/>
    </location>
</feature>
<dbReference type="Pfam" id="PF00528">
    <property type="entry name" value="BPD_transp_1"/>
    <property type="match status" value="1"/>
</dbReference>
<feature type="transmembrane region" description="Helical" evidence="7">
    <location>
        <begin position="184"/>
        <end position="204"/>
    </location>
</feature>
<evidence type="ECO:0000313" key="9">
    <source>
        <dbReference type="EMBL" id="PAQ12517.1"/>
    </source>
</evidence>
<evidence type="ECO:0000256" key="7">
    <source>
        <dbReference type="RuleBase" id="RU363032"/>
    </source>
</evidence>
<dbReference type="PANTHER" id="PTHR43163:SF3">
    <property type="entry name" value="PEPTIDE ABC TRANSPORTER PERMEASE PROTEIN"/>
    <property type="match status" value="1"/>
</dbReference>
<gene>
    <name evidence="9" type="ORF">CIT26_00420</name>
</gene>
<dbReference type="PROSITE" id="PS50928">
    <property type="entry name" value="ABC_TM1"/>
    <property type="match status" value="1"/>
</dbReference>
<evidence type="ECO:0000256" key="3">
    <source>
        <dbReference type="ARBA" id="ARBA00022475"/>
    </source>
</evidence>
<name>A0A271LXG3_9HYPH</name>
<dbReference type="GO" id="GO:0005886">
    <property type="term" value="C:plasma membrane"/>
    <property type="evidence" value="ECO:0007669"/>
    <property type="project" value="UniProtKB-SubCell"/>
</dbReference>
<evidence type="ECO:0000313" key="10">
    <source>
        <dbReference type="Proteomes" id="UP000216442"/>
    </source>
</evidence>
<evidence type="ECO:0000256" key="1">
    <source>
        <dbReference type="ARBA" id="ARBA00004651"/>
    </source>
</evidence>